<evidence type="ECO:0000256" key="1">
    <source>
        <dbReference type="SAM" id="MobiDB-lite"/>
    </source>
</evidence>
<dbReference type="STRING" id="1314781.A0A165JAD7"/>
<dbReference type="OrthoDB" id="436852at2759"/>
<dbReference type="InParanoid" id="A0A165JAD7"/>
<name>A0A165JAD7_EXIGL</name>
<feature type="compositionally biased region" description="Pro residues" evidence="1">
    <location>
        <begin position="191"/>
        <end position="209"/>
    </location>
</feature>
<protein>
    <submittedName>
        <fullName evidence="2">Uncharacterized protein</fullName>
    </submittedName>
</protein>
<dbReference type="AlphaFoldDB" id="A0A165JAD7"/>
<feature type="compositionally biased region" description="Basic residues" evidence="1">
    <location>
        <begin position="239"/>
        <end position="248"/>
    </location>
</feature>
<sequence>MVTLCRRYGVSFPWGNPPSPQAPGKELYILPLLPHAALPESIELLDNVRVPQPRTRSTLLGVFILHKGRVVDIPAPAPSAVPATIPPHAAPTPLPPSVLAHLPTLGHSTYTPPPPVPMVPGFPLPQPAAAASAVSALTPEQISLMLRSLSHLTGAAPPGAQPPAGPAPVPPPPVPAYHPPPPGPFSAYAPHAPPPHVQQHPPIPLPPPVTLSHHRPSPPLGPGGLPVPLGYPEPDPHAPPHRGGRGFGHRGGGGRGGGRGGGGGPDRRDSGDRPRDAGWRGRGRGRPAPLA</sequence>
<evidence type="ECO:0000313" key="2">
    <source>
        <dbReference type="EMBL" id="KZV94565.1"/>
    </source>
</evidence>
<dbReference type="EMBL" id="KV425970">
    <property type="protein sequence ID" value="KZV94565.1"/>
    <property type="molecule type" value="Genomic_DNA"/>
</dbReference>
<feature type="compositionally biased region" description="Gly residues" evidence="1">
    <location>
        <begin position="249"/>
        <end position="264"/>
    </location>
</feature>
<dbReference type="PRINTS" id="PR01217">
    <property type="entry name" value="PRICHEXTENSN"/>
</dbReference>
<gene>
    <name evidence="2" type="ORF">EXIGLDRAFT_505007</name>
</gene>
<reference evidence="2 3" key="1">
    <citation type="journal article" date="2016" name="Mol. Biol. Evol.">
        <title>Comparative Genomics of Early-Diverging Mushroom-Forming Fungi Provides Insights into the Origins of Lignocellulose Decay Capabilities.</title>
        <authorList>
            <person name="Nagy L.G."/>
            <person name="Riley R."/>
            <person name="Tritt A."/>
            <person name="Adam C."/>
            <person name="Daum C."/>
            <person name="Floudas D."/>
            <person name="Sun H."/>
            <person name="Yadav J.S."/>
            <person name="Pangilinan J."/>
            <person name="Larsson K.H."/>
            <person name="Matsuura K."/>
            <person name="Barry K."/>
            <person name="Labutti K."/>
            <person name="Kuo R."/>
            <person name="Ohm R.A."/>
            <person name="Bhattacharya S.S."/>
            <person name="Shirouzu T."/>
            <person name="Yoshinaga Y."/>
            <person name="Martin F.M."/>
            <person name="Grigoriev I.V."/>
            <person name="Hibbett D.S."/>
        </authorList>
    </citation>
    <scope>NUCLEOTIDE SEQUENCE [LARGE SCALE GENOMIC DNA]</scope>
    <source>
        <strain evidence="2 3">HHB12029</strain>
    </source>
</reference>
<feature type="compositionally biased region" description="Pro residues" evidence="1">
    <location>
        <begin position="159"/>
        <end position="184"/>
    </location>
</feature>
<keyword evidence="3" id="KW-1185">Reference proteome</keyword>
<feature type="region of interest" description="Disordered" evidence="1">
    <location>
        <begin position="153"/>
        <end position="291"/>
    </location>
</feature>
<feature type="compositionally biased region" description="Basic and acidic residues" evidence="1">
    <location>
        <begin position="265"/>
        <end position="279"/>
    </location>
</feature>
<organism evidence="2 3">
    <name type="scientific">Exidia glandulosa HHB12029</name>
    <dbReference type="NCBI Taxonomy" id="1314781"/>
    <lineage>
        <taxon>Eukaryota</taxon>
        <taxon>Fungi</taxon>
        <taxon>Dikarya</taxon>
        <taxon>Basidiomycota</taxon>
        <taxon>Agaricomycotina</taxon>
        <taxon>Agaricomycetes</taxon>
        <taxon>Auriculariales</taxon>
        <taxon>Exidiaceae</taxon>
        <taxon>Exidia</taxon>
    </lineage>
</organism>
<accession>A0A165JAD7</accession>
<evidence type="ECO:0000313" key="3">
    <source>
        <dbReference type="Proteomes" id="UP000077266"/>
    </source>
</evidence>
<dbReference type="Proteomes" id="UP000077266">
    <property type="component" value="Unassembled WGS sequence"/>
</dbReference>
<proteinExistence type="predicted"/>